<dbReference type="PROSITE" id="PS51257">
    <property type="entry name" value="PROKAR_LIPOPROTEIN"/>
    <property type="match status" value="1"/>
</dbReference>
<dbReference type="AlphaFoldDB" id="A0A5M8QLC9"/>
<keyword evidence="1" id="KW-0732">Signal</keyword>
<protein>
    <recommendedName>
        <fullName evidence="4">DUF4384 domain-containing protein</fullName>
    </recommendedName>
</protein>
<dbReference type="Proteomes" id="UP000323994">
    <property type="component" value="Unassembled WGS sequence"/>
</dbReference>
<dbReference type="EMBL" id="VBSN01000059">
    <property type="protein sequence ID" value="KAA6437007.1"/>
    <property type="molecule type" value="Genomic_DNA"/>
</dbReference>
<feature type="chain" id="PRO_5024305847" description="DUF4384 domain-containing protein" evidence="1">
    <location>
        <begin position="21"/>
        <end position="240"/>
    </location>
</feature>
<feature type="signal peptide" evidence="1">
    <location>
        <begin position="1"/>
        <end position="20"/>
    </location>
</feature>
<comment type="caution">
    <text evidence="2">The sequence shown here is derived from an EMBL/GenBank/DDBJ whole genome shotgun (WGS) entry which is preliminary data.</text>
</comment>
<sequence>MQKSLLLSGYLLLLFAAACAPKVRTNVTQKYEPLDYKEAVLVIELQDKAPESAESLGTVKIGDAGMSVQCSYAQVLEKAKEEARKAGGNAIRITAHKTPDFMSSCHRISAEVLRIDAAALAALKADNEEVDPGIDYAVLYVYRTGGAGMIINYNLSLGDSVICRVTNRFSQAIKIYKQGPTELSAKTEAKSVIPIDIQKGRSYYVRCSVIPGITIGRPGLELMSKKAGSREYELAKTKSK</sequence>
<accession>A0A5M8QLC9</accession>
<evidence type="ECO:0000313" key="3">
    <source>
        <dbReference type="Proteomes" id="UP000323994"/>
    </source>
</evidence>
<proteinExistence type="predicted"/>
<gene>
    <name evidence="2" type="ORF">FEM33_19995</name>
</gene>
<evidence type="ECO:0000256" key="1">
    <source>
        <dbReference type="SAM" id="SignalP"/>
    </source>
</evidence>
<organism evidence="2 3">
    <name type="scientific">Dyadobacter flavalbus</name>
    <dbReference type="NCBI Taxonomy" id="2579942"/>
    <lineage>
        <taxon>Bacteria</taxon>
        <taxon>Pseudomonadati</taxon>
        <taxon>Bacteroidota</taxon>
        <taxon>Cytophagia</taxon>
        <taxon>Cytophagales</taxon>
        <taxon>Spirosomataceae</taxon>
        <taxon>Dyadobacter</taxon>
    </lineage>
</organism>
<reference evidence="2 3" key="1">
    <citation type="submission" date="2019-05" db="EMBL/GenBank/DDBJ databases">
        <authorList>
            <person name="Qu J.-H."/>
        </authorList>
    </citation>
    <scope>NUCLEOTIDE SEQUENCE [LARGE SCALE GENOMIC DNA]</scope>
    <source>
        <strain evidence="2 3">NS28</strain>
    </source>
</reference>
<keyword evidence="3" id="KW-1185">Reference proteome</keyword>
<dbReference type="OrthoDB" id="1319634at2"/>
<dbReference type="RefSeq" id="WP_139013766.1">
    <property type="nucleotide sequence ID" value="NZ_VBSN01000059.1"/>
</dbReference>
<evidence type="ECO:0000313" key="2">
    <source>
        <dbReference type="EMBL" id="KAA6437007.1"/>
    </source>
</evidence>
<evidence type="ECO:0008006" key="4">
    <source>
        <dbReference type="Google" id="ProtNLM"/>
    </source>
</evidence>
<name>A0A5M8QLC9_9BACT</name>